<feature type="transmembrane region" description="Helical" evidence="1">
    <location>
        <begin position="435"/>
        <end position="457"/>
    </location>
</feature>
<organism evidence="2 3">
    <name type="scientific">Parapedobacter pyrenivorans</name>
    <dbReference type="NCBI Taxonomy" id="1305674"/>
    <lineage>
        <taxon>Bacteria</taxon>
        <taxon>Pseudomonadati</taxon>
        <taxon>Bacteroidota</taxon>
        <taxon>Sphingobacteriia</taxon>
        <taxon>Sphingobacteriales</taxon>
        <taxon>Sphingobacteriaceae</taxon>
        <taxon>Parapedobacter</taxon>
    </lineage>
</organism>
<protein>
    <recommendedName>
        <fullName evidence="4">PepSY-associated TM region</fullName>
    </recommendedName>
</protein>
<keyword evidence="1" id="KW-0812">Transmembrane</keyword>
<reference evidence="2" key="1">
    <citation type="journal article" date="2014" name="Int. J. Syst. Evol. Microbiol.">
        <title>Complete genome sequence of Corynebacterium casei LMG S-19264T (=DSM 44701T), isolated from a smear-ripened cheese.</title>
        <authorList>
            <consortium name="US DOE Joint Genome Institute (JGI-PGF)"/>
            <person name="Walter F."/>
            <person name="Albersmeier A."/>
            <person name="Kalinowski J."/>
            <person name="Ruckert C."/>
        </authorList>
    </citation>
    <scope>NUCLEOTIDE SEQUENCE</scope>
    <source>
        <strain evidence="2">CGMCC 1.12195</strain>
    </source>
</reference>
<dbReference type="PANTHER" id="PTHR34219">
    <property type="entry name" value="IRON-REGULATED INNER MEMBRANE PROTEIN-RELATED"/>
    <property type="match status" value="1"/>
</dbReference>
<dbReference type="EMBL" id="BMER01000006">
    <property type="protein sequence ID" value="GGH02045.1"/>
    <property type="molecule type" value="Genomic_DNA"/>
</dbReference>
<evidence type="ECO:0000313" key="2">
    <source>
        <dbReference type="EMBL" id="GGH02045.1"/>
    </source>
</evidence>
<evidence type="ECO:0000256" key="1">
    <source>
        <dbReference type="SAM" id="Phobius"/>
    </source>
</evidence>
<keyword evidence="1" id="KW-1133">Transmembrane helix</keyword>
<feature type="transmembrane region" description="Helical" evidence="1">
    <location>
        <begin position="212"/>
        <end position="235"/>
    </location>
</feature>
<dbReference type="Proteomes" id="UP000660862">
    <property type="component" value="Unassembled WGS sequence"/>
</dbReference>
<feature type="transmembrane region" description="Helical" evidence="1">
    <location>
        <begin position="469"/>
        <end position="491"/>
    </location>
</feature>
<dbReference type="PANTHER" id="PTHR34219:SF3">
    <property type="entry name" value="BLL7967 PROTEIN"/>
    <property type="match status" value="1"/>
</dbReference>
<feature type="transmembrane region" description="Helical" evidence="1">
    <location>
        <begin position="12"/>
        <end position="37"/>
    </location>
</feature>
<accession>A0A917I1Z6</accession>
<gene>
    <name evidence="2" type="ORF">GCM10007415_42720</name>
</gene>
<dbReference type="InterPro" id="IPR005625">
    <property type="entry name" value="PepSY-ass_TM"/>
</dbReference>
<keyword evidence="1" id="KW-0472">Membrane</keyword>
<evidence type="ECO:0000313" key="3">
    <source>
        <dbReference type="Proteomes" id="UP000660862"/>
    </source>
</evidence>
<feature type="transmembrane region" description="Helical" evidence="1">
    <location>
        <begin position="405"/>
        <end position="423"/>
    </location>
</feature>
<feature type="transmembrane region" description="Helical" evidence="1">
    <location>
        <begin position="503"/>
        <end position="523"/>
    </location>
</feature>
<keyword evidence="3" id="KW-1185">Reference proteome</keyword>
<feature type="transmembrane region" description="Helical" evidence="1">
    <location>
        <begin position="363"/>
        <end position="384"/>
    </location>
</feature>
<feature type="transmembrane region" description="Helical" evidence="1">
    <location>
        <begin position="152"/>
        <end position="176"/>
    </location>
</feature>
<sequence>MSKRNYNVFFHLHTVSGIVITVGLFVIFFAGAFTMFFSEIETWERSRERHIAVPQPPTGAAIDLDRLVQELEEKGYDLYGRDIYIDMLAPGPLQPFFLAASEDSLATGEAKEYKDLQLNRETYEVEELSRKPATTLGSLLYDLHFFYQLGDVGYYLSGLVSLFFLFAMVTGVIVHWKKIIANFYLFRPYEKLKTVWTDAHTALGVIGIPFQFMYAITGAWFGLGILVATSGALLYDGDQSAYYEALHGHRHEEHLGQRVSMNDYSLNALVDSATSKWQGLNLTYIALHGTASTDMTLNIYGDIDSKLRLFNFGELEFDVISGRINHMHDPYHKGYDEVVSAFIHRIHFGYFSLEGWQDIAVKMLYFLLAIATCFVIITGVLIWLEARNKKNIPEKKRKFNQAVGHIYLAVCLSMLPVTALSFLVTKLLPQHLDEYSGTVINSIFFGSWLLVSVFFWLKRDNYLTNKYTLLSAGILGCFIPLANGVVSGNWFWWTVGNGQHELFVIDMLWLILAALSFITVYALKGRSVNSKQRRSHVETRIK</sequence>
<dbReference type="RefSeq" id="WP_188508157.1">
    <property type="nucleotide sequence ID" value="NZ_BMER01000006.1"/>
</dbReference>
<dbReference type="AlphaFoldDB" id="A0A917I1Z6"/>
<dbReference type="Pfam" id="PF03929">
    <property type="entry name" value="PepSY_TM"/>
    <property type="match status" value="1"/>
</dbReference>
<evidence type="ECO:0008006" key="4">
    <source>
        <dbReference type="Google" id="ProtNLM"/>
    </source>
</evidence>
<comment type="caution">
    <text evidence="2">The sequence shown here is derived from an EMBL/GenBank/DDBJ whole genome shotgun (WGS) entry which is preliminary data.</text>
</comment>
<reference evidence="2" key="2">
    <citation type="submission" date="2020-09" db="EMBL/GenBank/DDBJ databases">
        <authorList>
            <person name="Sun Q."/>
            <person name="Zhou Y."/>
        </authorList>
    </citation>
    <scope>NUCLEOTIDE SEQUENCE</scope>
    <source>
        <strain evidence="2">CGMCC 1.12195</strain>
    </source>
</reference>
<name>A0A917I1Z6_9SPHI</name>
<proteinExistence type="predicted"/>